<name>A0A9N9A0K2_9GLOM</name>
<feature type="compositionally biased region" description="Polar residues" evidence="1">
    <location>
        <begin position="238"/>
        <end position="268"/>
    </location>
</feature>
<feature type="region of interest" description="Disordered" evidence="1">
    <location>
        <begin position="1"/>
        <end position="40"/>
    </location>
</feature>
<proteinExistence type="predicted"/>
<evidence type="ECO:0000313" key="2">
    <source>
        <dbReference type="EMBL" id="CAG8512844.1"/>
    </source>
</evidence>
<feature type="region of interest" description="Disordered" evidence="1">
    <location>
        <begin position="130"/>
        <end position="168"/>
    </location>
</feature>
<accession>A0A9N9A0K2</accession>
<keyword evidence="3" id="KW-1185">Reference proteome</keyword>
<reference evidence="2" key="1">
    <citation type="submission" date="2021-06" db="EMBL/GenBank/DDBJ databases">
        <authorList>
            <person name="Kallberg Y."/>
            <person name="Tangrot J."/>
            <person name="Rosling A."/>
        </authorList>
    </citation>
    <scope>NUCLEOTIDE SEQUENCE</scope>
    <source>
        <strain evidence="2">BR232B</strain>
    </source>
</reference>
<dbReference type="OrthoDB" id="10409519at2759"/>
<feature type="compositionally biased region" description="Basic and acidic residues" evidence="1">
    <location>
        <begin position="27"/>
        <end position="36"/>
    </location>
</feature>
<sequence length="268" mass="29104">MRPSSQCHKQQRNSGSRAKSKPMLVNREQKPSEKPPAKNCTKCKESANYLKIFVKRLGTIEELASGSTEFKTVNKNNFAACTLEELGQLLDLTTKVIQAGTNKLASTAQSTEPIPLPVLSPDATFCKSEPEEQKLGLPTPQASPTTTPSPSSPVESEGKRCREEDGDCAGEEKIQKRVRICISDVITAEPADLDIGYDPGPLPLNKSRNEQYRHDSGCFVGSDTEDTQKEDSKLCDTNGDNPKTSACSSNTTSESNFVEETSRKSTAG</sequence>
<dbReference type="Proteomes" id="UP000789739">
    <property type="component" value="Unassembled WGS sequence"/>
</dbReference>
<dbReference type="EMBL" id="CAJVPI010000280">
    <property type="protein sequence ID" value="CAG8512844.1"/>
    <property type="molecule type" value="Genomic_DNA"/>
</dbReference>
<feature type="compositionally biased region" description="Low complexity" evidence="1">
    <location>
        <begin position="138"/>
        <end position="153"/>
    </location>
</feature>
<feature type="compositionally biased region" description="Basic and acidic residues" evidence="1">
    <location>
        <begin position="207"/>
        <end position="216"/>
    </location>
</feature>
<protein>
    <submittedName>
        <fullName evidence="2">2102_t:CDS:1</fullName>
    </submittedName>
</protein>
<gene>
    <name evidence="2" type="ORF">PBRASI_LOCUS3205</name>
</gene>
<dbReference type="AlphaFoldDB" id="A0A9N9A0K2"/>
<feature type="compositionally biased region" description="Polar residues" evidence="1">
    <location>
        <begin position="1"/>
        <end position="17"/>
    </location>
</feature>
<feature type="region of interest" description="Disordered" evidence="1">
    <location>
        <begin position="191"/>
        <end position="268"/>
    </location>
</feature>
<organism evidence="2 3">
    <name type="scientific">Paraglomus brasilianum</name>
    <dbReference type="NCBI Taxonomy" id="144538"/>
    <lineage>
        <taxon>Eukaryota</taxon>
        <taxon>Fungi</taxon>
        <taxon>Fungi incertae sedis</taxon>
        <taxon>Mucoromycota</taxon>
        <taxon>Glomeromycotina</taxon>
        <taxon>Glomeromycetes</taxon>
        <taxon>Paraglomerales</taxon>
        <taxon>Paraglomeraceae</taxon>
        <taxon>Paraglomus</taxon>
    </lineage>
</organism>
<evidence type="ECO:0000256" key="1">
    <source>
        <dbReference type="SAM" id="MobiDB-lite"/>
    </source>
</evidence>
<comment type="caution">
    <text evidence="2">The sequence shown here is derived from an EMBL/GenBank/DDBJ whole genome shotgun (WGS) entry which is preliminary data.</text>
</comment>
<evidence type="ECO:0000313" key="3">
    <source>
        <dbReference type="Proteomes" id="UP000789739"/>
    </source>
</evidence>